<dbReference type="KEGG" id="pswu:SY83_02680"/>
<feature type="domain" description="AAA" evidence="9">
    <location>
        <begin position="51"/>
        <end position="184"/>
    </location>
</feature>
<dbReference type="AlphaFoldDB" id="A0A172TED4"/>
<sequence>MRRNNTLSSSLHPNDYETPITEAYRTIRTAIKFAAEDQSRKVLLFCSSIPGEGKTSIIANLGRLFAQDHKAVLLLDGDLRRPHLHSLFALNNRTGLSSILLGYSNPEESVQSTQIPNLSVLTAGPIQPNAAELLGSPRLEETLSLLKDAYDIILVDAPSLLTVSDAQLLAQVADGIVLVIRSQVTHKEQLIKAQQFLEPFRPKVLGAILNDRS</sequence>
<dbReference type="Pfam" id="PF13614">
    <property type="entry name" value="AAA_31"/>
    <property type="match status" value="1"/>
</dbReference>
<dbReference type="InterPro" id="IPR025669">
    <property type="entry name" value="AAA_dom"/>
</dbReference>
<evidence type="ECO:0000256" key="4">
    <source>
        <dbReference type="ARBA" id="ARBA00022741"/>
    </source>
</evidence>
<evidence type="ECO:0000256" key="3">
    <source>
        <dbReference type="ARBA" id="ARBA00022679"/>
    </source>
</evidence>
<evidence type="ECO:0000256" key="2">
    <source>
        <dbReference type="ARBA" id="ARBA00011903"/>
    </source>
</evidence>
<evidence type="ECO:0000256" key="5">
    <source>
        <dbReference type="ARBA" id="ARBA00022777"/>
    </source>
</evidence>
<protein>
    <recommendedName>
        <fullName evidence="2">non-specific protein-tyrosine kinase</fullName>
        <ecNumber evidence="2">2.7.10.2</ecNumber>
    </recommendedName>
</protein>
<dbReference type="GO" id="GO:0004715">
    <property type="term" value="F:non-membrane spanning protein tyrosine kinase activity"/>
    <property type="evidence" value="ECO:0007669"/>
    <property type="project" value="UniProtKB-EC"/>
</dbReference>
<evidence type="ECO:0000256" key="1">
    <source>
        <dbReference type="ARBA" id="ARBA00007316"/>
    </source>
</evidence>
<dbReference type="PATRIC" id="fig|1178515.4.peg.520"/>
<dbReference type="NCBIfam" id="TIGR01007">
    <property type="entry name" value="eps_fam"/>
    <property type="match status" value="1"/>
</dbReference>
<evidence type="ECO:0000313" key="10">
    <source>
        <dbReference type="EMBL" id="ANE45408.1"/>
    </source>
</evidence>
<evidence type="ECO:0000256" key="7">
    <source>
        <dbReference type="ARBA" id="ARBA00023137"/>
    </source>
</evidence>
<dbReference type="STRING" id="1178515.SY83_02680"/>
<dbReference type="SUPFAM" id="SSF52540">
    <property type="entry name" value="P-loop containing nucleoside triphosphate hydrolases"/>
    <property type="match status" value="1"/>
</dbReference>
<gene>
    <name evidence="10" type="ORF">SY83_02680</name>
</gene>
<dbReference type="PANTHER" id="PTHR32309:SF13">
    <property type="entry name" value="FERRIC ENTEROBACTIN TRANSPORT PROTEIN FEPE"/>
    <property type="match status" value="1"/>
</dbReference>
<organism evidence="10 11">
    <name type="scientific">Paenibacillus swuensis</name>
    <dbReference type="NCBI Taxonomy" id="1178515"/>
    <lineage>
        <taxon>Bacteria</taxon>
        <taxon>Bacillati</taxon>
        <taxon>Bacillota</taxon>
        <taxon>Bacilli</taxon>
        <taxon>Bacillales</taxon>
        <taxon>Paenibacillaceae</taxon>
        <taxon>Paenibacillus</taxon>
    </lineage>
</organism>
<dbReference type="Proteomes" id="UP000076927">
    <property type="component" value="Chromosome"/>
</dbReference>
<proteinExistence type="inferred from homology"/>
<comment type="catalytic activity">
    <reaction evidence="8">
        <text>L-tyrosyl-[protein] + ATP = O-phospho-L-tyrosyl-[protein] + ADP + H(+)</text>
        <dbReference type="Rhea" id="RHEA:10596"/>
        <dbReference type="Rhea" id="RHEA-COMP:10136"/>
        <dbReference type="Rhea" id="RHEA-COMP:20101"/>
        <dbReference type="ChEBI" id="CHEBI:15378"/>
        <dbReference type="ChEBI" id="CHEBI:30616"/>
        <dbReference type="ChEBI" id="CHEBI:46858"/>
        <dbReference type="ChEBI" id="CHEBI:61978"/>
        <dbReference type="ChEBI" id="CHEBI:456216"/>
        <dbReference type="EC" id="2.7.10.2"/>
    </reaction>
</comment>
<dbReference type="CDD" id="cd05387">
    <property type="entry name" value="BY-kinase"/>
    <property type="match status" value="1"/>
</dbReference>
<reference evidence="10 11" key="1">
    <citation type="submission" date="2015-01" db="EMBL/GenBank/DDBJ databases">
        <title>Paenibacillus swuensis/DY6/whole genome sequencing.</title>
        <authorList>
            <person name="Kim M.K."/>
            <person name="Srinivasan S."/>
            <person name="Lee J.-J."/>
        </authorList>
    </citation>
    <scope>NUCLEOTIDE SEQUENCE [LARGE SCALE GENOMIC DNA]</scope>
    <source>
        <strain evidence="10 11">DY6</strain>
    </source>
</reference>
<dbReference type="PANTHER" id="PTHR32309">
    <property type="entry name" value="TYROSINE-PROTEIN KINASE"/>
    <property type="match status" value="1"/>
</dbReference>
<accession>A0A172TED4</accession>
<dbReference type="OrthoDB" id="9794577at2"/>
<dbReference type="Gene3D" id="3.40.50.300">
    <property type="entry name" value="P-loop containing nucleotide triphosphate hydrolases"/>
    <property type="match status" value="1"/>
</dbReference>
<keyword evidence="3" id="KW-0808">Transferase</keyword>
<dbReference type="InterPro" id="IPR050445">
    <property type="entry name" value="Bact_polysacc_biosynth/exp"/>
</dbReference>
<dbReference type="InterPro" id="IPR005702">
    <property type="entry name" value="Wzc-like_C"/>
</dbReference>
<evidence type="ECO:0000259" key="9">
    <source>
        <dbReference type="Pfam" id="PF13614"/>
    </source>
</evidence>
<dbReference type="EMBL" id="CP011388">
    <property type="protein sequence ID" value="ANE45408.1"/>
    <property type="molecule type" value="Genomic_DNA"/>
</dbReference>
<dbReference type="GO" id="GO:0005524">
    <property type="term" value="F:ATP binding"/>
    <property type="evidence" value="ECO:0007669"/>
    <property type="project" value="UniProtKB-KW"/>
</dbReference>
<dbReference type="GO" id="GO:0005886">
    <property type="term" value="C:plasma membrane"/>
    <property type="evidence" value="ECO:0007669"/>
    <property type="project" value="TreeGrafter"/>
</dbReference>
<keyword evidence="4" id="KW-0547">Nucleotide-binding</keyword>
<keyword evidence="7" id="KW-0829">Tyrosine-protein kinase</keyword>
<evidence type="ECO:0000313" key="11">
    <source>
        <dbReference type="Proteomes" id="UP000076927"/>
    </source>
</evidence>
<comment type="similarity">
    <text evidence="1">Belongs to the CpsD/CapB family.</text>
</comment>
<keyword evidence="5" id="KW-0418">Kinase</keyword>
<dbReference type="RefSeq" id="WP_068604016.1">
    <property type="nucleotide sequence ID" value="NZ_CP011388.1"/>
</dbReference>
<name>A0A172TED4_9BACL</name>
<keyword evidence="11" id="KW-1185">Reference proteome</keyword>
<evidence type="ECO:0000256" key="6">
    <source>
        <dbReference type="ARBA" id="ARBA00022840"/>
    </source>
</evidence>
<dbReference type="EC" id="2.7.10.2" evidence="2"/>
<keyword evidence="6" id="KW-0067">ATP-binding</keyword>
<dbReference type="InterPro" id="IPR027417">
    <property type="entry name" value="P-loop_NTPase"/>
</dbReference>
<evidence type="ECO:0000256" key="8">
    <source>
        <dbReference type="ARBA" id="ARBA00051245"/>
    </source>
</evidence>